<dbReference type="Proteomes" id="UP001500843">
    <property type="component" value="Unassembled WGS sequence"/>
</dbReference>
<dbReference type="EMBL" id="BAABHM010000003">
    <property type="protein sequence ID" value="GAA4688788.1"/>
    <property type="molecule type" value="Genomic_DNA"/>
</dbReference>
<gene>
    <name evidence="2" type="ORF">GCM10023198_04050</name>
</gene>
<evidence type="ECO:0000313" key="3">
    <source>
        <dbReference type="Proteomes" id="UP001500843"/>
    </source>
</evidence>
<proteinExistence type="predicted"/>
<sequence length="278" mass="31084">MTDWIYPANPGTESWGYRTAEGVSIPPRELFAGKHPDVLGPGNRVQTWYLPRLRREFHAGDVVWVRQSETGGLLVGAGVVLTEPWPGEDGGIYFEVDFWNPESRDLAAVPFDLAVESVPQSARTAKDSERAQVLARFPDGVTVDDDTRARLRRRQDVAGRQGLTVFREKLIDAYGGRCAITGDDVIDALHAAYIDPYTETGRELVVNGLLLRADVRDLFDQGRIWVDVDGKVRMHTSLRSSGYKQYSGKKLRLPKDENKRPGTTRLARHRRVIAGQSA</sequence>
<evidence type="ECO:0000259" key="1">
    <source>
        <dbReference type="Pfam" id="PF13391"/>
    </source>
</evidence>
<protein>
    <recommendedName>
        <fullName evidence="1">HNH nuclease domain-containing protein</fullName>
    </recommendedName>
</protein>
<organism evidence="2 3">
    <name type="scientific">Promicromonospora umidemergens</name>
    <dbReference type="NCBI Taxonomy" id="629679"/>
    <lineage>
        <taxon>Bacteria</taxon>
        <taxon>Bacillati</taxon>
        <taxon>Actinomycetota</taxon>
        <taxon>Actinomycetes</taxon>
        <taxon>Micrococcales</taxon>
        <taxon>Promicromonosporaceae</taxon>
        <taxon>Promicromonospora</taxon>
    </lineage>
</organism>
<evidence type="ECO:0000313" key="2">
    <source>
        <dbReference type="EMBL" id="GAA4688788.1"/>
    </source>
</evidence>
<reference evidence="3" key="1">
    <citation type="journal article" date="2019" name="Int. J. Syst. Evol. Microbiol.">
        <title>The Global Catalogue of Microorganisms (GCM) 10K type strain sequencing project: providing services to taxonomists for standard genome sequencing and annotation.</title>
        <authorList>
            <consortium name="The Broad Institute Genomics Platform"/>
            <consortium name="The Broad Institute Genome Sequencing Center for Infectious Disease"/>
            <person name="Wu L."/>
            <person name="Ma J."/>
        </authorList>
    </citation>
    <scope>NUCLEOTIDE SEQUENCE [LARGE SCALE GENOMIC DNA]</scope>
    <source>
        <strain evidence="3">JCM 17975</strain>
    </source>
</reference>
<comment type="caution">
    <text evidence="2">The sequence shown here is derived from an EMBL/GenBank/DDBJ whole genome shotgun (WGS) entry which is preliminary data.</text>
</comment>
<dbReference type="Pfam" id="PF13391">
    <property type="entry name" value="HNH_2"/>
    <property type="match status" value="1"/>
</dbReference>
<keyword evidence="3" id="KW-1185">Reference proteome</keyword>
<dbReference type="InterPro" id="IPR003615">
    <property type="entry name" value="HNH_nuc"/>
</dbReference>
<feature type="domain" description="HNH nuclease" evidence="1">
    <location>
        <begin position="178"/>
        <end position="226"/>
    </location>
</feature>
<accession>A0ABP8WJ83</accession>
<dbReference type="RefSeq" id="WP_253871552.1">
    <property type="nucleotide sequence ID" value="NZ_BAABHM010000003.1"/>
</dbReference>
<name>A0ABP8WJ83_9MICO</name>